<evidence type="ECO:0000256" key="13">
    <source>
        <dbReference type="SAM" id="MobiDB-lite"/>
    </source>
</evidence>
<evidence type="ECO:0000256" key="9">
    <source>
        <dbReference type="ARBA" id="ARBA00076414"/>
    </source>
</evidence>
<dbReference type="GO" id="GO:0005737">
    <property type="term" value="C:cytoplasm"/>
    <property type="evidence" value="ECO:0007669"/>
    <property type="project" value="UniProtKB-SubCell"/>
</dbReference>
<dbReference type="KEGG" id="kyr:CVV65_09975"/>
<comment type="subcellular location">
    <subcellularLocation>
        <location evidence="1 10">Cytoplasm</location>
    </subcellularLocation>
</comment>
<evidence type="ECO:0000256" key="5">
    <source>
        <dbReference type="ARBA" id="ARBA00023016"/>
    </source>
</evidence>
<dbReference type="SUPFAM" id="SSF51064">
    <property type="entry name" value="Head domain of nucleotide exchange factor GrpE"/>
    <property type="match status" value="1"/>
</dbReference>
<dbReference type="AlphaFoldDB" id="A0A2K8N9B9"/>
<dbReference type="GO" id="GO:0042803">
    <property type="term" value="F:protein homodimerization activity"/>
    <property type="evidence" value="ECO:0007669"/>
    <property type="project" value="InterPro"/>
</dbReference>
<organism evidence="14 15">
    <name type="scientific">Kyrpidia spormannii</name>
    <dbReference type="NCBI Taxonomy" id="2055160"/>
    <lineage>
        <taxon>Bacteria</taxon>
        <taxon>Bacillati</taxon>
        <taxon>Bacillota</taxon>
        <taxon>Bacilli</taxon>
        <taxon>Bacillales</taxon>
        <taxon>Alicyclobacillaceae</taxon>
        <taxon>Kyrpidia</taxon>
    </lineage>
</organism>
<sequence length="236" mass="26226">MRVEEQRRREADSGRESSGGADRPEAGTGPGREAEPQGSEDRREAGKEERSETSAGEEMGQRRDEGETGQGPDTGEGDGADVAAEMERLREEVESWRGRALRMQADFENFRRRTRQEREEWAASATMGVIERLLPVLDHLELALQSGQQSTDVQSLLQGVEMVVRQFREILEGEGVRTIETVGMPFDPNVHEAVAQVPDSGQPPGTIIEEFRKGYRYKDRVLRPAMVKVSGDTGGN</sequence>
<keyword evidence="6 10" id="KW-0143">Chaperone</keyword>
<evidence type="ECO:0000256" key="12">
    <source>
        <dbReference type="RuleBase" id="RU004478"/>
    </source>
</evidence>
<protein>
    <recommendedName>
        <fullName evidence="8 10">Protein GrpE</fullName>
    </recommendedName>
    <alternativeName>
        <fullName evidence="9 10">HSP-70 cofactor</fullName>
    </alternativeName>
</protein>
<evidence type="ECO:0000313" key="15">
    <source>
        <dbReference type="Proteomes" id="UP000231932"/>
    </source>
</evidence>
<dbReference type="GO" id="GO:0051082">
    <property type="term" value="F:unfolded protein binding"/>
    <property type="evidence" value="ECO:0007669"/>
    <property type="project" value="TreeGrafter"/>
</dbReference>
<evidence type="ECO:0000256" key="6">
    <source>
        <dbReference type="ARBA" id="ARBA00023186"/>
    </source>
</evidence>
<gene>
    <name evidence="10 14" type="primary">grpE</name>
    <name evidence="14" type="ORF">CVV65_09975</name>
</gene>
<reference evidence="15" key="1">
    <citation type="submission" date="2017-11" db="EMBL/GenBank/DDBJ databases">
        <title>Complete Genome Sequence of Kyrpidia sp. Strain EA-1, a thermophilic, hydrogen-oxidizing Bacterium, isolated from the Azores.</title>
        <authorList>
            <person name="Reiner J.E."/>
            <person name="Lapp C.J."/>
            <person name="Bunk B."/>
            <person name="Gescher J."/>
        </authorList>
    </citation>
    <scope>NUCLEOTIDE SEQUENCE [LARGE SCALE GENOMIC DNA]</scope>
    <source>
        <strain evidence="15">EA-1</strain>
    </source>
</reference>
<feature type="compositionally biased region" description="Basic and acidic residues" evidence="13">
    <location>
        <begin position="1"/>
        <end position="15"/>
    </location>
</feature>
<dbReference type="Proteomes" id="UP000231932">
    <property type="component" value="Chromosome"/>
</dbReference>
<dbReference type="SUPFAM" id="SSF58014">
    <property type="entry name" value="Coiled-coil domain of nucleotide exchange factor GrpE"/>
    <property type="match status" value="1"/>
</dbReference>
<comment type="subunit">
    <text evidence="3 10">Homodimer.</text>
</comment>
<evidence type="ECO:0000256" key="3">
    <source>
        <dbReference type="ARBA" id="ARBA00011738"/>
    </source>
</evidence>
<evidence type="ECO:0000256" key="4">
    <source>
        <dbReference type="ARBA" id="ARBA00022490"/>
    </source>
</evidence>
<evidence type="ECO:0000256" key="11">
    <source>
        <dbReference type="RuleBase" id="RU000639"/>
    </source>
</evidence>
<dbReference type="GO" id="GO:0051087">
    <property type="term" value="F:protein-folding chaperone binding"/>
    <property type="evidence" value="ECO:0007669"/>
    <property type="project" value="InterPro"/>
</dbReference>
<dbReference type="InterPro" id="IPR009012">
    <property type="entry name" value="GrpE_head"/>
</dbReference>
<proteinExistence type="inferred from homology"/>
<dbReference type="PANTHER" id="PTHR21237:SF23">
    <property type="entry name" value="GRPE PROTEIN HOMOLOG, MITOCHONDRIAL"/>
    <property type="match status" value="1"/>
</dbReference>
<dbReference type="InterPro" id="IPR013805">
    <property type="entry name" value="GrpE_CC"/>
</dbReference>
<dbReference type="Gene3D" id="2.30.22.10">
    <property type="entry name" value="Head domain of nucleotide exchange factor GrpE"/>
    <property type="match status" value="1"/>
</dbReference>
<evidence type="ECO:0000313" key="14">
    <source>
        <dbReference type="EMBL" id="ATY85210.1"/>
    </source>
</evidence>
<dbReference type="PROSITE" id="PS01071">
    <property type="entry name" value="GRPE"/>
    <property type="match status" value="1"/>
</dbReference>
<dbReference type="PANTHER" id="PTHR21237">
    <property type="entry name" value="GRPE PROTEIN"/>
    <property type="match status" value="1"/>
</dbReference>
<feature type="compositionally biased region" description="Basic and acidic residues" evidence="13">
    <location>
        <begin position="32"/>
        <end position="52"/>
    </location>
</feature>
<name>A0A2K8N9B9_9BACL</name>
<accession>A0A2K8N9B9</accession>
<dbReference type="Pfam" id="PF01025">
    <property type="entry name" value="GrpE"/>
    <property type="match status" value="1"/>
</dbReference>
<dbReference type="FunFam" id="2.30.22.10:FF:000001">
    <property type="entry name" value="Protein GrpE"/>
    <property type="match status" value="1"/>
</dbReference>
<dbReference type="NCBIfam" id="NF010738">
    <property type="entry name" value="PRK14140.1"/>
    <property type="match status" value="1"/>
</dbReference>
<evidence type="ECO:0000256" key="1">
    <source>
        <dbReference type="ARBA" id="ARBA00004496"/>
    </source>
</evidence>
<dbReference type="HAMAP" id="MF_01151">
    <property type="entry name" value="GrpE"/>
    <property type="match status" value="1"/>
</dbReference>
<keyword evidence="15" id="KW-1185">Reference proteome</keyword>
<feature type="region of interest" description="Disordered" evidence="13">
    <location>
        <begin position="1"/>
        <end position="79"/>
    </location>
</feature>
<keyword evidence="4 10" id="KW-0963">Cytoplasm</keyword>
<dbReference type="Gene3D" id="3.90.20.20">
    <property type="match status" value="1"/>
</dbReference>
<evidence type="ECO:0000256" key="8">
    <source>
        <dbReference type="ARBA" id="ARBA00072274"/>
    </source>
</evidence>
<dbReference type="GO" id="GO:0006457">
    <property type="term" value="P:protein folding"/>
    <property type="evidence" value="ECO:0007669"/>
    <property type="project" value="InterPro"/>
</dbReference>
<evidence type="ECO:0000256" key="7">
    <source>
        <dbReference type="ARBA" id="ARBA00053401"/>
    </source>
</evidence>
<dbReference type="CDD" id="cd00446">
    <property type="entry name" value="GrpE"/>
    <property type="match status" value="1"/>
</dbReference>
<evidence type="ECO:0000256" key="2">
    <source>
        <dbReference type="ARBA" id="ARBA00009054"/>
    </source>
</evidence>
<keyword evidence="5 10" id="KW-0346">Stress response</keyword>
<comment type="function">
    <text evidence="7 10 11">Participates actively in the response to hyperosmotic and heat shock by preventing the aggregation of stress-denatured proteins, in association with DnaK and GrpE. It is the nucleotide exchange factor for DnaK and may function as a thermosensor. Unfolded proteins bind initially to DnaJ; upon interaction with the DnaJ-bound protein, DnaK hydrolyzes its bound ATP, resulting in the formation of a stable complex. GrpE releases ADP from DnaK; ATP binding to DnaK triggers the release of the substrate protein, thus completing the reaction cycle. Several rounds of ATP-dependent interactions between DnaJ, DnaK and GrpE are required for fully efficient folding.</text>
</comment>
<dbReference type="GO" id="GO:0000774">
    <property type="term" value="F:adenyl-nucleotide exchange factor activity"/>
    <property type="evidence" value="ECO:0007669"/>
    <property type="project" value="InterPro"/>
</dbReference>
<comment type="similarity">
    <text evidence="2 10 12">Belongs to the GrpE family.</text>
</comment>
<dbReference type="PRINTS" id="PR00773">
    <property type="entry name" value="GRPEPROTEIN"/>
</dbReference>
<dbReference type="EMBL" id="CP024955">
    <property type="protein sequence ID" value="ATY85210.1"/>
    <property type="molecule type" value="Genomic_DNA"/>
</dbReference>
<evidence type="ECO:0000256" key="10">
    <source>
        <dbReference type="HAMAP-Rule" id="MF_01151"/>
    </source>
</evidence>
<dbReference type="InterPro" id="IPR000740">
    <property type="entry name" value="GrpE"/>
</dbReference>